<evidence type="ECO:0000256" key="1">
    <source>
        <dbReference type="SAM" id="MobiDB-lite"/>
    </source>
</evidence>
<sequence length="318" mass="32845">MTDLAQLLLVTCASAAMFIAGLLGIPPLRGTPIAGRGPEFQPTGPLLTGPRRTASQLGWARLSELPVTWRSRTGGDVGDLRGNAGSLLHQYAALLQSGRSQAQAWTDLSAHWRSREDSHPLAQICERAASAEQAGLGAVVALRRSLASFTAGDRSRAGPFSRDITTTRNGTGADLPAATLPRTGAHPSTGVGTGPRLSPAATIVLIEVLQRLISIHALSQSTGAPLSRLCRKAADSLEDSAALDGAVRTAAAGPRMTQLILAALPVGGLAMGALMGAQPLAVLLGSPLGWGCLVAGLGCMVFGWRWSTRLIRAVALHG</sequence>
<evidence type="ECO:0000313" key="3">
    <source>
        <dbReference type="EMBL" id="PRZ14040.1"/>
    </source>
</evidence>
<feature type="transmembrane region" description="Helical" evidence="2">
    <location>
        <begin position="259"/>
        <end position="282"/>
    </location>
</feature>
<keyword evidence="2" id="KW-0812">Transmembrane</keyword>
<name>A0A2T0YGD4_9MICC</name>
<gene>
    <name evidence="3" type="ORF">BCL67_11342</name>
</gene>
<feature type="region of interest" description="Disordered" evidence="1">
    <location>
        <begin position="152"/>
        <end position="193"/>
    </location>
</feature>
<dbReference type="RefSeq" id="WP_106123537.1">
    <property type="nucleotide sequence ID" value="NZ_PVTY01000013.1"/>
</dbReference>
<reference evidence="3 4" key="1">
    <citation type="submission" date="2018-03" db="EMBL/GenBank/DDBJ databases">
        <title>Comparative analysis of microorganisms from saline springs in Andes Mountain Range, Colombia.</title>
        <authorList>
            <person name="Rubin E."/>
        </authorList>
    </citation>
    <scope>NUCLEOTIDE SEQUENCE [LARGE SCALE GENOMIC DNA]</scope>
    <source>
        <strain evidence="3 4">CG 35</strain>
    </source>
</reference>
<keyword evidence="2" id="KW-1133">Transmembrane helix</keyword>
<evidence type="ECO:0000256" key="2">
    <source>
        <dbReference type="SAM" id="Phobius"/>
    </source>
</evidence>
<protein>
    <recommendedName>
        <fullName evidence="5">Tight adherence protein B</fullName>
    </recommendedName>
</protein>
<proteinExistence type="predicted"/>
<keyword evidence="4" id="KW-1185">Reference proteome</keyword>
<evidence type="ECO:0008006" key="5">
    <source>
        <dbReference type="Google" id="ProtNLM"/>
    </source>
</evidence>
<feature type="transmembrane region" description="Helical" evidence="2">
    <location>
        <begin position="288"/>
        <end position="306"/>
    </location>
</feature>
<dbReference type="Proteomes" id="UP000238217">
    <property type="component" value="Unassembled WGS sequence"/>
</dbReference>
<organism evidence="3 4">
    <name type="scientific">Nesterenkonia sandarakina</name>
    <dbReference type="NCBI Taxonomy" id="272918"/>
    <lineage>
        <taxon>Bacteria</taxon>
        <taxon>Bacillati</taxon>
        <taxon>Actinomycetota</taxon>
        <taxon>Actinomycetes</taxon>
        <taxon>Micrococcales</taxon>
        <taxon>Micrococcaceae</taxon>
        <taxon>Nesterenkonia</taxon>
    </lineage>
</organism>
<comment type="caution">
    <text evidence="3">The sequence shown here is derived from an EMBL/GenBank/DDBJ whole genome shotgun (WGS) entry which is preliminary data.</text>
</comment>
<feature type="transmembrane region" description="Helical" evidence="2">
    <location>
        <begin position="6"/>
        <end position="25"/>
    </location>
</feature>
<evidence type="ECO:0000313" key="4">
    <source>
        <dbReference type="Proteomes" id="UP000238217"/>
    </source>
</evidence>
<dbReference type="EMBL" id="PVTY01000013">
    <property type="protein sequence ID" value="PRZ14040.1"/>
    <property type="molecule type" value="Genomic_DNA"/>
</dbReference>
<keyword evidence="2" id="KW-0472">Membrane</keyword>
<dbReference type="AlphaFoldDB" id="A0A2T0YGD4"/>
<accession>A0A2T0YGD4</accession>
<dbReference type="OrthoDB" id="4966799at2"/>